<name>A0A3S0Z9P0_ELYCH</name>
<evidence type="ECO:0000256" key="3">
    <source>
        <dbReference type="SAM" id="Phobius"/>
    </source>
</evidence>
<dbReference type="InterPro" id="IPR035976">
    <property type="entry name" value="Sushi/SCR/CCP_sf"/>
</dbReference>
<dbReference type="EMBL" id="RQTK01001033">
    <property type="protein sequence ID" value="RUS72676.1"/>
    <property type="molecule type" value="Genomic_DNA"/>
</dbReference>
<comment type="caution">
    <text evidence="4">The sequence shown here is derived from an EMBL/GenBank/DDBJ whole genome shotgun (WGS) entry which is preliminary data.</text>
</comment>
<evidence type="ECO:0000313" key="4">
    <source>
        <dbReference type="EMBL" id="RUS72676.1"/>
    </source>
</evidence>
<dbReference type="OrthoDB" id="6157798at2759"/>
<evidence type="ECO:0000313" key="5">
    <source>
        <dbReference type="Proteomes" id="UP000271974"/>
    </source>
</evidence>
<feature type="transmembrane region" description="Helical" evidence="3">
    <location>
        <begin position="72"/>
        <end position="93"/>
    </location>
</feature>
<keyword evidence="5" id="KW-1185">Reference proteome</keyword>
<dbReference type="AlphaFoldDB" id="A0A3S0Z9P0"/>
<accession>A0A3S0Z9P0</accession>
<organism evidence="4 5">
    <name type="scientific">Elysia chlorotica</name>
    <name type="common">Eastern emerald elysia</name>
    <name type="synonym">Sea slug</name>
    <dbReference type="NCBI Taxonomy" id="188477"/>
    <lineage>
        <taxon>Eukaryota</taxon>
        <taxon>Metazoa</taxon>
        <taxon>Spiralia</taxon>
        <taxon>Lophotrochozoa</taxon>
        <taxon>Mollusca</taxon>
        <taxon>Gastropoda</taxon>
        <taxon>Heterobranchia</taxon>
        <taxon>Euthyneura</taxon>
        <taxon>Panpulmonata</taxon>
        <taxon>Sacoglossa</taxon>
        <taxon>Placobranchoidea</taxon>
        <taxon>Plakobranchidae</taxon>
        <taxon>Elysia</taxon>
    </lineage>
</organism>
<reference evidence="4 5" key="1">
    <citation type="submission" date="2019-01" db="EMBL/GenBank/DDBJ databases">
        <title>A draft genome assembly of the solar-powered sea slug Elysia chlorotica.</title>
        <authorList>
            <person name="Cai H."/>
            <person name="Li Q."/>
            <person name="Fang X."/>
            <person name="Li J."/>
            <person name="Curtis N.E."/>
            <person name="Altenburger A."/>
            <person name="Shibata T."/>
            <person name="Feng M."/>
            <person name="Maeda T."/>
            <person name="Schwartz J.A."/>
            <person name="Shigenobu S."/>
            <person name="Lundholm N."/>
            <person name="Nishiyama T."/>
            <person name="Yang H."/>
            <person name="Hasebe M."/>
            <person name="Li S."/>
            <person name="Pierce S.K."/>
            <person name="Wang J."/>
        </authorList>
    </citation>
    <scope>NUCLEOTIDE SEQUENCE [LARGE SCALE GENOMIC DNA]</scope>
    <source>
        <strain evidence="4">EC2010</strain>
        <tissue evidence="4">Whole organism of an adult</tissue>
    </source>
</reference>
<evidence type="ECO:0000256" key="1">
    <source>
        <dbReference type="ARBA" id="ARBA00023157"/>
    </source>
</evidence>
<dbReference type="Proteomes" id="UP000271974">
    <property type="component" value="Unassembled WGS sequence"/>
</dbReference>
<evidence type="ECO:0000256" key="2">
    <source>
        <dbReference type="SAM" id="MobiDB-lite"/>
    </source>
</evidence>
<dbReference type="SUPFAM" id="SSF57535">
    <property type="entry name" value="Complement control module/SCR domain"/>
    <property type="match status" value="1"/>
</dbReference>
<evidence type="ECO:0008006" key="6">
    <source>
        <dbReference type="Google" id="ProtNLM"/>
    </source>
</evidence>
<gene>
    <name evidence="4" type="ORF">EGW08_019557</name>
</gene>
<feature type="compositionally biased region" description="Polar residues" evidence="2">
    <location>
        <begin position="115"/>
        <end position="139"/>
    </location>
</feature>
<feature type="region of interest" description="Disordered" evidence="2">
    <location>
        <begin position="104"/>
        <end position="166"/>
    </location>
</feature>
<keyword evidence="3" id="KW-0472">Membrane</keyword>
<keyword evidence="3" id="KW-1133">Transmembrane helix</keyword>
<keyword evidence="1" id="KW-1015">Disulfide bond</keyword>
<proteinExistence type="predicted"/>
<feature type="non-terminal residue" evidence="4">
    <location>
        <position position="1"/>
    </location>
</feature>
<keyword evidence="3" id="KW-0812">Transmembrane</keyword>
<sequence length="166" mass="18241">EPPCVDPRVKNGLRQKGVSYDTYSLVYYSCERRGFVPEPQWPNHCLRKPPMGNLIWNGTPPYCIPHFSPKFWFFWFMIIVLVVLSSSAGAIIASPYKRLFKSGEAGSTEDADVNIQRNVRQSGSKSSGSLTPTRLSGTSKKGGFPVRDGAERRSSSGSPVPAGNEG</sequence>
<protein>
    <recommendedName>
        <fullName evidence="6">Sushi domain-containing protein</fullName>
    </recommendedName>
</protein>